<accession>A0A4R4PUF8</accession>
<feature type="compositionally biased region" description="Polar residues" evidence="1">
    <location>
        <begin position="427"/>
        <end position="436"/>
    </location>
</feature>
<feature type="non-terminal residue" evidence="2">
    <location>
        <position position="638"/>
    </location>
</feature>
<feature type="compositionally biased region" description="Basic and acidic residues" evidence="1">
    <location>
        <begin position="444"/>
        <end position="454"/>
    </location>
</feature>
<dbReference type="RefSeq" id="WP_238176386.1">
    <property type="nucleotide sequence ID" value="NZ_SMKA01000115.1"/>
</dbReference>
<organism evidence="2 3">
    <name type="scientific">Kribbella albertanoniae</name>
    <dbReference type="NCBI Taxonomy" id="1266829"/>
    <lineage>
        <taxon>Bacteria</taxon>
        <taxon>Bacillati</taxon>
        <taxon>Actinomycetota</taxon>
        <taxon>Actinomycetes</taxon>
        <taxon>Propionibacteriales</taxon>
        <taxon>Kribbellaceae</taxon>
        <taxon>Kribbella</taxon>
    </lineage>
</organism>
<dbReference type="EMBL" id="SMKA01000115">
    <property type="protein sequence ID" value="TDC26018.1"/>
    <property type="molecule type" value="Genomic_DNA"/>
</dbReference>
<feature type="compositionally biased region" description="Polar residues" evidence="1">
    <location>
        <begin position="616"/>
        <end position="629"/>
    </location>
</feature>
<reference evidence="2 3" key="1">
    <citation type="submission" date="2019-03" db="EMBL/GenBank/DDBJ databases">
        <title>Draft genome sequences of novel Actinobacteria.</title>
        <authorList>
            <person name="Sahin N."/>
            <person name="Ay H."/>
            <person name="Saygin H."/>
        </authorList>
    </citation>
    <scope>NUCLEOTIDE SEQUENCE [LARGE SCALE GENOMIC DNA]</scope>
    <source>
        <strain evidence="2 3">JCM 30547</strain>
    </source>
</reference>
<comment type="caution">
    <text evidence="2">The sequence shown here is derived from an EMBL/GenBank/DDBJ whole genome shotgun (WGS) entry which is preliminary data.</text>
</comment>
<keyword evidence="3" id="KW-1185">Reference proteome</keyword>
<proteinExistence type="predicted"/>
<gene>
    <name evidence="2" type="ORF">E1261_23315</name>
</gene>
<feature type="region of interest" description="Disordered" evidence="1">
    <location>
        <begin position="343"/>
        <end position="454"/>
    </location>
</feature>
<evidence type="ECO:0000256" key="1">
    <source>
        <dbReference type="SAM" id="MobiDB-lite"/>
    </source>
</evidence>
<feature type="region of interest" description="Disordered" evidence="1">
    <location>
        <begin position="616"/>
        <end position="638"/>
    </location>
</feature>
<feature type="compositionally biased region" description="Polar residues" evidence="1">
    <location>
        <begin position="384"/>
        <end position="420"/>
    </location>
</feature>
<evidence type="ECO:0000313" key="2">
    <source>
        <dbReference type="EMBL" id="TDC26018.1"/>
    </source>
</evidence>
<dbReference type="InterPro" id="IPR003615">
    <property type="entry name" value="HNH_nuc"/>
</dbReference>
<dbReference type="CDD" id="cd00085">
    <property type="entry name" value="HNHc"/>
    <property type="match status" value="1"/>
</dbReference>
<dbReference type="Proteomes" id="UP000295075">
    <property type="component" value="Unassembled WGS sequence"/>
</dbReference>
<dbReference type="AlphaFoldDB" id="A0A4R4PUF8"/>
<sequence length="638" mass="69565">MTPSPACVPDEHPLAARTVAQTSTPGAYEERPAFNRWTEQRPPAFTPLTLAQWNEPGPPDDLIEIPDEFEITEDDLYDDLPPMSKVDALEWELWSGVDQDEAEREMLRREAPAWVFLPPGAELAAALENVRPQCLSPMALIEFIKAAERLAAWSAAMKASGMASFYRQRKAEAEAAELSRPTAIESSGRPVDPERSWAAEIGAALHLSTNTTVRHMETALHLTGPLGATLTAVRTGSLTWSKALAISESTRGLSDQDAQAVESHVLRRASSQTNANLRKSLRTQVAKHTAETDTDRHRAATQERTCKVVPLADGMAGLWIVHTADKIQEMYVAIRAMADLAKRDDSAGRSDSVDHDDSIGHDDSGDHDDSVDTVGAPTEPACQRGTSEPATSQRATSQRATSQAARSNRPTSSEQPANQKTCEETTGDNCDPQSPEETAGADEQQPKKRTAEQRRADVVADLFGRILSNGLDWLGRRLPDQHRRRPHIEVLIPVSTLLGLDDDPCELTGYGPIPAPLARQISAGGTWRRLLTDPMNGTVLEASTTRHDPGALVSETLLARHPVCAWPGCNRASRECDRDHGTPFAVNGQTSLAGLAPFCEYHHVIKDTPEWGWNTTNHPDGSVTLTTPTGHRYTTVPP</sequence>
<name>A0A4R4PUF8_9ACTN</name>
<protein>
    <submittedName>
        <fullName evidence="2">Uncharacterized protein</fullName>
    </submittedName>
</protein>
<feature type="compositionally biased region" description="Basic and acidic residues" evidence="1">
    <location>
        <begin position="343"/>
        <end position="370"/>
    </location>
</feature>
<evidence type="ECO:0000313" key="3">
    <source>
        <dbReference type="Proteomes" id="UP000295075"/>
    </source>
</evidence>